<evidence type="ECO:0008006" key="4">
    <source>
        <dbReference type="Google" id="ProtNLM"/>
    </source>
</evidence>
<dbReference type="EMBL" id="JALPRF010000001">
    <property type="protein sequence ID" value="MCK8491049.1"/>
    <property type="molecule type" value="Genomic_DNA"/>
</dbReference>
<dbReference type="PROSITE" id="PS51257">
    <property type="entry name" value="PROKAR_LIPOPROTEIN"/>
    <property type="match status" value="1"/>
</dbReference>
<dbReference type="Proteomes" id="UP001202180">
    <property type="component" value="Unassembled WGS sequence"/>
</dbReference>
<name>A0ABT0HFV5_9BACT</name>
<comment type="caution">
    <text evidence="2">The sequence shown here is derived from an EMBL/GenBank/DDBJ whole genome shotgun (WGS) entry which is preliminary data.</text>
</comment>
<evidence type="ECO:0000313" key="2">
    <source>
        <dbReference type="EMBL" id="MCK8491049.1"/>
    </source>
</evidence>
<organism evidence="2 3">
    <name type="scientific">Spirosoma liriopis</name>
    <dbReference type="NCBI Taxonomy" id="2937440"/>
    <lineage>
        <taxon>Bacteria</taxon>
        <taxon>Pseudomonadati</taxon>
        <taxon>Bacteroidota</taxon>
        <taxon>Cytophagia</taxon>
        <taxon>Cytophagales</taxon>
        <taxon>Cytophagaceae</taxon>
        <taxon>Spirosoma</taxon>
    </lineage>
</organism>
<protein>
    <recommendedName>
        <fullName evidence="4">Lipocalin-like domain-containing protein</fullName>
    </recommendedName>
</protein>
<accession>A0ABT0HFV5</accession>
<gene>
    <name evidence="2" type="ORF">M0L20_04245</name>
</gene>
<keyword evidence="3" id="KW-1185">Reference proteome</keyword>
<feature type="chain" id="PRO_5047293822" description="Lipocalin-like domain-containing protein" evidence="1">
    <location>
        <begin position="20"/>
        <end position="185"/>
    </location>
</feature>
<evidence type="ECO:0000256" key="1">
    <source>
        <dbReference type="SAM" id="SignalP"/>
    </source>
</evidence>
<feature type="signal peptide" evidence="1">
    <location>
        <begin position="1"/>
        <end position="19"/>
    </location>
</feature>
<dbReference type="RefSeq" id="WP_248475859.1">
    <property type="nucleotide sequence ID" value="NZ_JALPRF010000001.1"/>
</dbReference>
<sequence>MKMHLIALFALVTLSVACKQGNEPVIDPSTDGPSAPSTGGSRIPSELVGKWSYGTFSPTNFWDYNGVYAGNAYEQALVFDFHADGTYEQYVINSVMSYNCRTEAYSYFKGRITVNESNHSFVITPTGGNYRGYYSCAPKSNIKRDAKQSELKQETMNYQVESGKAGIKLSDAEAPQGVRLKAISW</sequence>
<proteinExistence type="predicted"/>
<keyword evidence="1" id="KW-0732">Signal</keyword>
<evidence type="ECO:0000313" key="3">
    <source>
        <dbReference type="Proteomes" id="UP001202180"/>
    </source>
</evidence>
<reference evidence="2 3" key="1">
    <citation type="submission" date="2022-04" db="EMBL/GenBank/DDBJ databases">
        <title>Spirosoma sp. strain RP8 genome sequencing and assembly.</title>
        <authorList>
            <person name="Jung Y."/>
        </authorList>
    </citation>
    <scope>NUCLEOTIDE SEQUENCE [LARGE SCALE GENOMIC DNA]</scope>
    <source>
        <strain evidence="2 3">RP8</strain>
    </source>
</reference>